<organism evidence="2 3">
    <name type="scientific">Eumeta variegata</name>
    <name type="common">Bagworm moth</name>
    <name type="synonym">Eumeta japonica</name>
    <dbReference type="NCBI Taxonomy" id="151549"/>
    <lineage>
        <taxon>Eukaryota</taxon>
        <taxon>Metazoa</taxon>
        <taxon>Ecdysozoa</taxon>
        <taxon>Arthropoda</taxon>
        <taxon>Hexapoda</taxon>
        <taxon>Insecta</taxon>
        <taxon>Pterygota</taxon>
        <taxon>Neoptera</taxon>
        <taxon>Endopterygota</taxon>
        <taxon>Lepidoptera</taxon>
        <taxon>Glossata</taxon>
        <taxon>Ditrysia</taxon>
        <taxon>Tineoidea</taxon>
        <taxon>Psychidae</taxon>
        <taxon>Oiketicinae</taxon>
        <taxon>Eumeta</taxon>
    </lineage>
</organism>
<evidence type="ECO:0000313" key="3">
    <source>
        <dbReference type="Proteomes" id="UP000299102"/>
    </source>
</evidence>
<dbReference type="EMBL" id="BGZK01002529">
    <property type="protein sequence ID" value="GBP94645.1"/>
    <property type="molecule type" value="Genomic_DNA"/>
</dbReference>
<dbReference type="Proteomes" id="UP000299102">
    <property type="component" value="Unassembled WGS sequence"/>
</dbReference>
<sequence>MTRIRGSQTIRPQVDATFMSHNRRPGIIFRPSQRHKTVACDVENLQNDLSLLREFYCRYPLKRVELATPSNSTRRRHSGPAGLLKRNQATGPYP</sequence>
<keyword evidence="3" id="KW-1185">Reference proteome</keyword>
<accession>A0A4C2A6M5</accession>
<gene>
    <name evidence="2" type="ORF">EVAR_100940_1</name>
</gene>
<proteinExistence type="predicted"/>
<comment type="caution">
    <text evidence="2">The sequence shown here is derived from an EMBL/GenBank/DDBJ whole genome shotgun (WGS) entry which is preliminary data.</text>
</comment>
<protein>
    <submittedName>
        <fullName evidence="2">Uncharacterized protein</fullName>
    </submittedName>
</protein>
<name>A0A4C2A6M5_EUMVA</name>
<feature type="region of interest" description="Disordered" evidence="1">
    <location>
        <begin position="66"/>
        <end position="94"/>
    </location>
</feature>
<dbReference type="AlphaFoldDB" id="A0A4C2A6M5"/>
<evidence type="ECO:0000256" key="1">
    <source>
        <dbReference type="SAM" id="MobiDB-lite"/>
    </source>
</evidence>
<evidence type="ECO:0000313" key="2">
    <source>
        <dbReference type="EMBL" id="GBP94645.1"/>
    </source>
</evidence>
<reference evidence="2 3" key="1">
    <citation type="journal article" date="2019" name="Commun. Biol.">
        <title>The bagworm genome reveals a unique fibroin gene that provides high tensile strength.</title>
        <authorList>
            <person name="Kono N."/>
            <person name="Nakamura H."/>
            <person name="Ohtoshi R."/>
            <person name="Tomita M."/>
            <person name="Numata K."/>
            <person name="Arakawa K."/>
        </authorList>
    </citation>
    <scope>NUCLEOTIDE SEQUENCE [LARGE SCALE GENOMIC DNA]</scope>
</reference>